<sequence>MTSALGAIGRTSWPVIRALLETPATVRELSARTRLPMALIHEELEHLHRHGLLEEVGVRHIGGYRERVYRLADEAASLSATGLKGALETVEQGMLKVAATKGQGFFTLVMKRTSREMADEAYRSLVDLRTRLNKIPEAKEQEDGVLLYVALSPWVEDPEDVP</sequence>
<protein>
    <recommendedName>
        <fullName evidence="3">HTH arsR-type domain-containing protein</fullName>
    </recommendedName>
</protein>
<dbReference type="Gene3D" id="1.10.10.10">
    <property type="entry name" value="Winged helix-like DNA-binding domain superfamily/Winged helix DNA-binding domain"/>
    <property type="match status" value="1"/>
</dbReference>
<evidence type="ECO:0000313" key="2">
    <source>
        <dbReference type="Proteomes" id="UP000321827"/>
    </source>
</evidence>
<dbReference type="InterPro" id="IPR036390">
    <property type="entry name" value="WH_DNA-bd_sf"/>
</dbReference>
<accession>A0A511RKT1</accession>
<proteinExistence type="predicted"/>
<dbReference type="EMBL" id="BJXN01000005">
    <property type="protein sequence ID" value="GEM89552.1"/>
    <property type="molecule type" value="Genomic_DNA"/>
</dbReference>
<gene>
    <name evidence="1" type="ORF">ODE01S_09860</name>
</gene>
<dbReference type="Proteomes" id="UP000321827">
    <property type="component" value="Unassembled WGS sequence"/>
</dbReference>
<organism evidence="1 2">
    <name type="scientific">Oceanithermus desulfurans NBRC 100063</name>
    <dbReference type="NCBI Taxonomy" id="1227550"/>
    <lineage>
        <taxon>Bacteria</taxon>
        <taxon>Thermotogati</taxon>
        <taxon>Deinococcota</taxon>
        <taxon>Deinococci</taxon>
        <taxon>Thermales</taxon>
        <taxon>Thermaceae</taxon>
        <taxon>Oceanithermus</taxon>
    </lineage>
</organism>
<evidence type="ECO:0008006" key="3">
    <source>
        <dbReference type="Google" id="ProtNLM"/>
    </source>
</evidence>
<evidence type="ECO:0000313" key="1">
    <source>
        <dbReference type="EMBL" id="GEM89552.1"/>
    </source>
</evidence>
<dbReference type="InterPro" id="IPR036388">
    <property type="entry name" value="WH-like_DNA-bd_sf"/>
</dbReference>
<name>A0A511RKT1_9DEIN</name>
<comment type="caution">
    <text evidence="1">The sequence shown here is derived from an EMBL/GenBank/DDBJ whole genome shotgun (WGS) entry which is preliminary data.</text>
</comment>
<dbReference type="SUPFAM" id="SSF46785">
    <property type="entry name" value="Winged helix' DNA-binding domain"/>
    <property type="match status" value="1"/>
</dbReference>
<dbReference type="AlphaFoldDB" id="A0A511RKT1"/>
<reference evidence="1 2" key="1">
    <citation type="submission" date="2019-07" db="EMBL/GenBank/DDBJ databases">
        <title>Whole genome shotgun sequence of Oceanithermus desulfurans NBRC 100063.</title>
        <authorList>
            <person name="Hosoyama A."/>
            <person name="Uohara A."/>
            <person name="Ohji S."/>
            <person name="Ichikawa N."/>
        </authorList>
    </citation>
    <scope>NUCLEOTIDE SEQUENCE [LARGE SCALE GENOMIC DNA]</scope>
    <source>
        <strain evidence="1 2">NBRC 100063</strain>
    </source>
</reference>